<accession>Q6IJL8</accession>
<dbReference type="EMBL" id="BK002698">
    <property type="protein sequence ID" value="DAA04203.1"/>
    <property type="molecule type" value="Genomic_DNA"/>
</dbReference>
<sequence length="191" mass="21071">MKNVANKKSKCEKKEDEIPQQFEASFFVACFSFTLQSQLSSVADWLPGCLAAGCLAGWLKGRASLVAGDSDWANYLGRLTAFSAGLRLGGILSCCRRRGSCPPPTPPASQLHFLPLSWHWLSLLALPAWQEYQIDLFSMLKEIVIVDAGHLNIIFVASITIKSVCGSRRSILESVCPIHIPHPPLHILRNR</sequence>
<protein>
    <submittedName>
        <fullName evidence="1">HDC14631</fullName>
    </submittedName>
</protein>
<name>Q6IJL8_DROME</name>
<gene>
    <name evidence="1" type="ORF">HDC14631</name>
</gene>
<organism evidence="1">
    <name type="scientific">Drosophila melanogaster</name>
    <name type="common">Fruit fly</name>
    <dbReference type="NCBI Taxonomy" id="7227"/>
    <lineage>
        <taxon>Eukaryota</taxon>
        <taxon>Metazoa</taxon>
        <taxon>Ecdysozoa</taxon>
        <taxon>Arthropoda</taxon>
        <taxon>Hexapoda</taxon>
        <taxon>Insecta</taxon>
        <taxon>Pterygota</taxon>
        <taxon>Neoptera</taxon>
        <taxon>Endopterygota</taxon>
        <taxon>Diptera</taxon>
        <taxon>Brachycera</taxon>
        <taxon>Muscomorpha</taxon>
        <taxon>Ephydroidea</taxon>
        <taxon>Drosophilidae</taxon>
        <taxon>Drosophila</taxon>
        <taxon>Sophophora</taxon>
    </lineage>
</organism>
<evidence type="ECO:0000313" key="1">
    <source>
        <dbReference type="EMBL" id="DAA04203.1"/>
    </source>
</evidence>
<dbReference type="AlphaFoldDB" id="Q6IJL8"/>
<reference evidence="1" key="1">
    <citation type="journal article" date="2003" name="Genome Biol.">
        <title>An integrated gene annotation and transcriptional profiling approach towards the full gene content of the Drosophila genome.</title>
        <authorList>
            <person name="Hild M."/>
            <person name="Beckmann B."/>
            <person name="Haas S.A."/>
            <person name="Koch B."/>
            <person name="Solovyev V."/>
            <person name="Busold C."/>
            <person name="Fellenberg K."/>
            <person name="Boutros M."/>
            <person name="Vingron M."/>
            <person name="Sauer F."/>
            <person name="Hoheisel J.D."/>
            <person name="Paro R."/>
        </authorList>
    </citation>
    <scope>NUCLEOTIDE SEQUENCE</scope>
</reference>
<proteinExistence type="predicted"/>